<reference evidence="19 20" key="1">
    <citation type="submission" date="2024-08" db="EMBL/GenBank/DDBJ databases">
        <title>Gnathostoma spinigerum genome.</title>
        <authorList>
            <person name="Gonzalez-Bertolin B."/>
            <person name="Monzon S."/>
            <person name="Zaballos A."/>
            <person name="Jimenez P."/>
            <person name="Dekumyoy P."/>
            <person name="Varona S."/>
            <person name="Cuesta I."/>
            <person name="Sumanam S."/>
            <person name="Adisakwattana P."/>
            <person name="Gasser R.B."/>
            <person name="Hernandez-Gonzalez A."/>
            <person name="Young N.D."/>
            <person name="Perteguer M.J."/>
        </authorList>
    </citation>
    <scope>NUCLEOTIDE SEQUENCE [LARGE SCALE GENOMIC DNA]</scope>
    <source>
        <strain evidence="19">AL3</strain>
        <tissue evidence="19">Liver</tissue>
    </source>
</reference>
<comment type="similarity">
    <text evidence="2">Belongs to the amidase family.</text>
</comment>
<dbReference type="Pfam" id="PF01425">
    <property type="entry name" value="Amidase"/>
    <property type="match status" value="1"/>
</dbReference>
<comment type="catalytic activity">
    <reaction evidence="8">
        <text>(9Z)-octadecenoate + glycine = N-(9Z-octadecenoyl)glycine + H2O</text>
        <dbReference type="Rhea" id="RHEA:51316"/>
        <dbReference type="ChEBI" id="CHEBI:15377"/>
        <dbReference type="ChEBI" id="CHEBI:30823"/>
        <dbReference type="ChEBI" id="CHEBI:57305"/>
        <dbReference type="ChEBI" id="CHEBI:133992"/>
    </reaction>
    <physiologicalReaction direction="right-to-left" evidence="8">
        <dbReference type="Rhea" id="RHEA:51318"/>
    </physiologicalReaction>
</comment>
<keyword evidence="6" id="KW-0442">Lipid degradation</keyword>
<evidence type="ECO:0000256" key="8">
    <source>
        <dbReference type="ARBA" id="ARBA00047450"/>
    </source>
</evidence>
<evidence type="ECO:0000256" key="14">
    <source>
        <dbReference type="ARBA" id="ARBA00051454"/>
    </source>
</evidence>
<evidence type="ECO:0000256" key="6">
    <source>
        <dbReference type="ARBA" id="ARBA00022963"/>
    </source>
</evidence>
<dbReference type="EC" id="3.5.1.99" evidence="3"/>
<accession>A0ABD6EL71</accession>
<evidence type="ECO:0000256" key="1">
    <source>
        <dbReference type="ARBA" id="ARBA00000208"/>
    </source>
</evidence>
<comment type="catalytic activity">
    <reaction evidence="13">
        <text>N-(9Z-hexadecenoyl) ethanolamine + H2O = (9Z)-hexadecenoate + ethanolamine</text>
        <dbReference type="Rhea" id="RHEA:35563"/>
        <dbReference type="ChEBI" id="CHEBI:15377"/>
        <dbReference type="ChEBI" id="CHEBI:32372"/>
        <dbReference type="ChEBI" id="CHEBI:57603"/>
        <dbReference type="ChEBI" id="CHEBI:71465"/>
    </reaction>
    <physiologicalReaction direction="left-to-right" evidence="13">
        <dbReference type="Rhea" id="RHEA:35564"/>
    </physiologicalReaction>
</comment>
<keyword evidence="5" id="KW-0378">Hydrolase</keyword>
<dbReference type="FunFam" id="3.90.1300.10:FF:000001">
    <property type="entry name" value="Fatty-acid amide hydrolase 1"/>
    <property type="match status" value="1"/>
</dbReference>
<feature type="domain" description="Amidase" evidence="18">
    <location>
        <begin position="2"/>
        <end position="419"/>
    </location>
</feature>
<gene>
    <name evidence="19" type="ORF">AB6A40_007429</name>
</gene>
<dbReference type="SUPFAM" id="SSF75304">
    <property type="entry name" value="Amidase signature (AS) enzymes"/>
    <property type="match status" value="1"/>
</dbReference>
<evidence type="ECO:0000313" key="19">
    <source>
        <dbReference type="EMBL" id="MFH4980720.1"/>
    </source>
</evidence>
<evidence type="ECO:0000256" key="4">
    <source>
        <dbReference type="ARBA" id="ARBA00022553"/>
    </source>
</evidence>
<evidence type="ECO:0000256" key="10">
    <source>
        <dbReference type="ARBA" id="ARBA00048606"/>
    </source>
</evidence>
<proteinExistence type="inferred from homology"/>
<dbReference type="GO" id="GO:0017064">
    <property type="term" value="F:fatty acid amide hydrolase activity"/>
    <property type="evidence" value="ECO:0007669"/>
    <property type="project" value="UniProtKB-EC"/>
</dbReference>
<dbReference type="InterPro" id="IPR036928">
    <property type="entry name" value="AS_sf"/>
</dbReference>
<evidence type="ECO:0000256" key="17">
    <source>
        <dbReference type="ARBA" id="ARBA00077216"/>
    </source>
</evidence>
<dbReference type="InterPro" id="IPR020556">
    <property type="entry name" value="Amidase_CS"/>
</dbReference>
<evidence type="ECO:0000313" key="20">
    <source>
        <dbReference type="Proteomes" id="UP001608902"/>
    </source>
</evidence>
<comment type="catalytic activity">
    <reaction evidence="9">
        <text>N-(9Z-octadecenoyl) ethanolamine + H2O = ethanolamine + (9Z)-octadecenoate</text>
        <dbReference type="Rhea" id="RHEA:45060"/>
        <dbReference type="ChEBI" id="CHEBI:15377"/>
        <dbReference type="ChEBI" id="CHEBI:30823"/>
        <dbReference type="ChEBI" id="CHEBI:57603"/>
        <dbReference type="ChEBI" id="CHEBI:71466"/>
    </reaction>
    <physiologicalReaction direction="left-to-right" evidence="9">
        <dbReference type="Rhea" id="RHEA:45061"/>
    </physiologicalReaction>
</comment>
<evidence type="ECO:0000256" key="9">
    <source>
        <dbReference type="ARBA" id="ARBA00048052"/>
    </source>
</evidence>
<evidence type="ECO:0000256" key="11">
    <source>
        <dbReference type="ARBA" id="ARBA00050294"/>
    </source>
</evidence>
<comment type="catalytic activity">
    <reaction evidence="11">
        <text>N-(5Z,8Z,11Z,14Z-eicosatetraenoyl)-L-serine + H2O = (5Z,8Z,11Z,14Z)-eicosatetraenoate + L-serine</text>
        <dbReference type="Rhea" id="RHEA:64116"/>
        <dbReference type="ChEBI" id="CHEBI:15377"/>
        <dbReference type="ChEBI" id="CHEBI:32395"/>
        <dbReference type="ChEBI" id="CHEBI:33384"/>
        <dbReference type="ChEBI" id="CHEBI:149697"/>
    </reaction>
    <physiologicalReaction direction="left-to-right" evidence="11">
        <dbReference type="Rhea" id="RHEA:64117"/>
    </physiologicalReaction>
</comment>
<comment type="catalytic activity">
    <reaction evidence="14">
        <text>N-octadecanoyl ethanolamine + H2O = octadecanoate + ethanolamine</text>
        <dbReference type="Rhea" id="RHEA:63124"/>
        <dbReference type="ChEBI" id="CHEBI:15377"/>
        <dbReference type="ChEBI" id="CHEBI:25629"/>
        <dbReference type="ChEBI" id="CHEBI:57603"/>
        <dbReference type="ChEBI" id="CHEBI:85299"/>
    </reaction>
    <physiologicalReaction direction="left-to-right" evidence="14">
        <dbReference type="Rhea" id="RHEA:63125"/>
    </physiologicalReaction>
</comment>
<dbReference type="GO" id="GO:0016042">
    <property type="term" value="P:lipid catabolic process"/>
    <property type="evidence" value="ECO:0007669"/>
    <property type="project" value="UniProtKB-KW"/>
</dbReference>
<dbReference type="PANTHER" id="PTHR45847">
    <property type="entry name" value="FATTY ACID AMIDE HYDROLASE"/>
    <property type="match status" value="1"/>
</dbReference>
<dbReference type="InterPro" id="IPR052096">
    <property type="entry name" value="Endocannabinoid_amidase"/>
</dbReference>
<comment type="catalytic activity">
    <reaction evidence="12">
        <text>N-(15Z-tetracosenoyl)-ethanolamine + H2O = (15Z)-tetracosenoate + ethanolamine</text>
        <dbReference type="Rhea" id="RHEA:63144"/>
        <dbReference type="ChEBI" id="CHEBI:15377"/>
        <dbReference type="ChEBI" id="CHEBI:32392"/>
        <dbReference type="ChEBI" id="CHEBI:57603"/>
        <dbReference type="ChEBI" id="CHEBI:146187"/>
    </reaction>
    <physiologicalReaction direction="left-to-right" evidence="12">
        <dbReference type="Rhea" id="RHEA:63145"/>
    </physiologicalReaction>
</comment>
<name>A0ABD6EL71_9BILA</name>
<evidence type="ECO:0000256" key="12">
    <source>
        <dbReference type="ARBA" id="ARBA00050992"/>
    </source>
</evidence>
<dbReference type="EMBL" id="JBGFUD010005975">
    <property type="protein sequence ID" value="MFH4980720.1"/>
    <property type="molecule type" value="Genomic_DNA"/>
</dbReference>
<evidence type="ECO:0000256" key="15">
    <source>
        <dbReference type="ARBA" id="ARBA00052458"/>
    </source>
</evidence>
<comment type="catalytic activity">
    <reaction evidence="10">
        <text>N-(5Z,8Z,11Z,14Z-eicosatetraenoyl)-ethanolamine + H2O = ethanolamine + (5Z,8Z,11Z,14Z)-eicosatetraenoate</text>
        <dbReference type="Rhea" id="RHEA:26136"/>
        <dbReference type="ChEBI" id="CHEBI:2700"/>
        <dbReference type="ChEBI" id="CHEBI:15377"/>
        <dbReference type="ChEBI" id="CHEBI:32395"/>
        <dbReference type="ChEBI" id="CHEBI:57603"/>
        <dbReference type="EC" id="3.5.1.99"/>
    </reaction>
    <physiologicalReaction direction="left-to-right" evidence="10">
        <dbReference type="Rhea" id="RHEA:26137"/>
    </physiologicalReaction>
</comment>
<comment type="catalytic activity">
    <reaction evidence="1">
        <text>(9Z)-octadecenamide + H2O = (9Z)-octadecenoate + NH4(+)</text>
        <dbReference type="Rhea" id="RHEA:26506"/>
        <dbReference type="ChEBI" id="CHEBI:15377"/>
        <dbReference type="ChEBI" id="CHEBI:28938"/>
        <dbReference type="ChEBI" id="CHEBI:30823"/>
        <dbReference type="ChEBI" id="CHEBI:116314"/>
        <dbReference type="EC" id="3.5.1.99"/>
    </reaction>
    <physiologicalReaction direction="left-to-right" evidence="1">
        <dbReference type="Rhea" id="RHEA:26507"/>
    </physiologicalReaction>
</comment>
<dbReference type="Proteomes" id="UP001608902">
    <property type="component" value="Unassembled WGS sequence"/>
</dbReference>
<keyword evidence="7" id="KW-0443">Lipid metabolism</keyword>
<evidence type="ECO:0000256" key="16">
    <source>
        <dbReference type="ARBA" id="ARBA00052709"/>
    </source>
</evidence>
<dbReference type="InterPro" id="IPR023631">
    <property type="entry name" value="Amidase_dom"/>
</dbReference>
<comment type="caution">
    <text evidence="19">The sequence shown here is derived from an EMBL/GenBank/DDBJ whole genome shotgun (WGS) entry which is preliminary data.</text>
</comment>
<evidence type="ECO:0000256" key="13">
    <source>
        <dbReference type="ARBA" id="ARBA00051346"/>
    </source>
</evidence>
<comment type="catalytic activity">
    <reaction evidence="15">
        <text>N-docosanoyl-ethanolamine + H2O = docosanoate + ethanolamine</text>
        <dbReference type="Rhea" id="RHEA:63128"/>
        <dbReference type="ChEBI" id="CHEBI:15377"/>
        <dbReference type="ChEBI" id="CHEBI:23858"/>
        <dbReference type="ChEBI" id="CHEBI:57603"/>
        <dbReference type="ChEBI" id="CHEBI:146186"/>
    </reaction>
    <physiologicalReaction direction="left-to-right" evidence="15">
        <dbReference type="Rhea" id="RHEA:63129"/>
    </physiologicalReaction>
</comment>
<sequence length="438" mass="48543">MFQVKGYDQTRGYAQDIGRKCKEDSTIVEQIKELGGVPFVLTNVPRTLLSYSCTNPIYGTTSNAFREDRTSGGSSGGEGALIACGGSLIGIGTDVGGSIRYPCHFNGIAGIKPSHTRLSKLGVLNSVPGRQLADAAVGPMSKRIFACVYFLRHMWSKKYQYVKDPYSSPVDWDETQYSSRCKLRIGYYIDDGWFTPTPALQRAVLEAKVALEKCGHSLIEFRPSDVIQAFQNFSAAITVDGGEYLRRKLSKDLGGCDERSLTVWILRLPVWAKRIVAFLIEPIYPRIAIQLRAIPSTISELRSVYEQIENYRHKFVQKMHDEHIDAILCPIQVIPAPTHDVPAKLSAAGSYCSLFNILDFAAGTVNVTRVSEQDERHLNEEYPTSDPWYILAKKAAMDSVGLPVGVQVAAPPFKEETVLRVLKDIEETIASSDGHGRD</sequence>
<comment type="catalytic activity">
    <reaction evidence="16">
        <text>N-(5Z,8Z,11Z,14Z)-eicosatetraenoyl-glycine + H2O = (5Z,8Z,11Z,14Z)-eicosatetraenoate + glycine</text>
        <dbReference type="Rhea" id="RHEA:64108"/>
        <dbReference type="ChEBI" id="CHEBI:15377"/>
        <dbReference type="ChEBI" id="CHEBI:32395"/>
        <dbReference type="ChEBI" id="CHEBI:57305"/>
        <dbReference type="ChEBI" id="CHEBI:59002"/>
    </reaction>
    <physiologicalReaction direction="left-to-right" evidence="16">
        <dbReference type="Rhea" id="RHEA:64109"/>
    </physiologicalReaction>
</comment>
<protein>
    <recommendedName>
        <fullName evidence="3">fatty acid amide hydrolase</fullName>
        <ecNumber evidence="3">3.5.1.99</ecNumber>
    </recommendedName>
    <alternativeName>
        <fullName evidence="17">Anandamide amidohydrolase 1</fullName>
    </alternativeName>
</protein>
<evidence type="ECO:0000259" key="18">
    <source>
        <dbReference type="Pfam" id="PF01425"/>
    </source>
</evidence>
<evidence type="ECO:0000256" key="2">
    <source>
        <dbReference type="ARBA" id="ARBA00009199"/>
    </source>
</evidence>
<dbReference type="Gene3D" id="3.90.1300.10">
    <property type="entry name" value="Amidase signature (AS) domain"/>
    <property type="match status" value="1"/>
</dbReference>
<dbReference type="PROSITE" id="PS00571">
    <property type="entry name" value="AMIDASES"/>
    <property type="match status" value="1"/>
</dbReference>
<keyword evidence="20" id="KW-1185">Reference proteome</keyword>
<dbReference type="AlphaFoldDB" id="A0ABD6EL71"/>
<evidence type="ECO:0000256" key="5">
    <source>
        <dbReference type="ARBA" id="ARBA00022801"/>
    </source>
</evidence>
<organism evidence="19 20">
    <name type="scientific">Gnathostoma spinigerum</name>
    <dbReference type="NCBI Taxonomy" id="75299"/>
    <lineage>
        <taxon>Eukaryota</taxon>
        <taxon>Metazoa</taxon>
        <taxon>Ecdysozoa</taxon>
        <taxon>Nematoda</taxon>
        <taxon>Chromadorea</taxon>
        <taxon>Rhabditida</taxon>
        <taxon>Spirurina</taxon>
        <taxon>Gnathostomatomorpha</taxon>
        <taxon>Gnathostomatoidea</taxon>
        <taxon>Gnathostomatidae</taxon>
        <taxon>Gnathostoma</taxon>
    </lineage>
</organism>
<evidence type="ECO:0000256" key="3">
    <source>
        <dbReference type="ARBA" id="ARBA00012112"/>
    </source>
</evidence>
<dbReference type="PANTHER" id="PTHR45847:SF10">
    <property type="entry name" value="FATTY ACID AMIDE HYDROLASE 1"/>
    <property type="match status" value="1"/>
</dbReference>
<evidence type="ECO:0000256" key="7">
    <source>
        <dbReference type="ARBA" id="ARBA00023098"/>
    </source>
</evidence>
<keyword evidence="4" id="KW-0597">Phosphoprotein</keyword>